<sequence length="128" mass="14189">MRWYSERGGLWVDGESFTVCKGGAWSGHWRLEGAEGVLFTAQKISAFRRSFEISGHGVKATLCAESAFGRAMRLEGGGMNVLIRPVHPFTRRAEIHGEVRDFRLVAFAFWLTALIWRRAASSNNGAGS</sequence>
<gene>
    <name evidence="1" type="ORF">OKA04_08970</name>
</gene>
<evidence type="ECO:0000313" key="2">
    <source>
        <dbReference type="Proteomes" id="UP001207930"/>
    </source>
</evidence>
<comment type="caution">
    <text evidence="1">The sequence shown here is derived from an EMBL/GenBank/DDBJ whole genome shotgun (WGS) entry which is preliminary data.</text>
</comment>
<evidence type="ECO:0000313" key="1">
    <source>
        <dbReference type="EMBL" id="MCW1884858.1"/>
    </source>
</evidence>
<organism evidence="1 2">
    <name type="scientific">Luteolibacter flavescens</name>
    <dbReference type="NCBI Taxonomy" id="1859460"/>
    <lineage>
        <taxon>Bacteria</taxon>
        <taxon>Pseudomonadati</taxon>
        <taxon>Verrucomicrobiota</taxon>
        <taxon>Verrucomicrobiia</taxon>
        <taxon>Verrucomicrobiales</taxon>
        <taxon>Verrucomicrobiaceae</taxon>
        <taxon>Luteolibacter</taxon>
    </lineage>
</organism>
<proteinExistence type="predicted"/>
<dbReference type="RefSeq" id="WP_264500815.1">
    <property type="nucleotide sequence ID" value="NZ_JAPDDS010000004.1"/>
</dbReference>
<reference evidence="1 2" key="1">
    <citation type="submission" date="2022-10" db="EMBL/GenBank/DDBJ databases">
        <title>Luteolibacter flavescens strain MCCC 1K03193, whole genome shotgun sequencing project.</title>
        <authorList>
            <person name="Zhao G."/>
            <person name="Shen L."/>
        </authorList>
    </citation>
    <scope>NUCLEOTIDE SEQUENCE [LARGE SCALE GENOMIC DNA]</scope>
    <source>
        <strain evidence="1 2">MCCC 1K03193</strain>
    </source>
</reference>
<protein>
    <submittedName>
        <fullName evidence="1">Uncharacterized protein</fullName>
    </submittedName>
</protein>
<name>A0ABT3FMQ8_9BACT</name>
<dbReference type="EMBL" id="JAPDDS010000004">
    <property type="protein sequence ID" value="MCW1884858.1"/>
    <property type="molecule type" value="Genomic_DNA"/>
</dbReference>
<dbReference type="Proteomes" id="UP001207930">
    <property type="component" value="Unassembled WGS sequence"/>
</dbReference>
<accession>A0ABT3FMQ8</accession>
<keyword evidence="2" id="KW-1185">Reference proteome</keyword>